<feature type="binding site" evidence="1">
    <location>
        <position position="20"/>
    </location>
    <ligand>
        <name>substrate</name>
    </ligand>
</feature>
<protein>
    <recommendedName>
        <fullName evidence="1">Dihydroneopterin aldolase</fullName>
        <shortName evidence="1">DHNA</shortName>
        <ecNumber evidence="1">4.1.2.25</ecNumber>
    </recommendedName>
    <alternativeName>
        <fullName evidence="1">7,8-dihydroneopterin aldolase</fullName>
    </alternativeName>
</protein>
<dbReference type="Pfam" id="PF04038">
    <property type="entry name" value="DHNA"/>
    <property type="match status" value="1"/>
</dbReference>
<evidence type="ECO:0000256" key="1">
    <source>
        <dbReference type="HAMAP-Rule" id="MF_02130"/>
    </source>
</evidence>
<dbReference type="GO" id="GO:2001118">
    <property type="term" value="P:tetrahydromethanopterin biosynthetic process"/>
    <property type="evidence" value="ECO:0007669"/>
    <property type="project" value="UniProtKB-UniRule"/>
</dbReference>
<comment type="catalytic activity">
    <reaction evidence="1">
        <text>7,8-dihydroneopterin = 6-hydroxymethyl-7,8-dihydropterin + glycolaldehyde</text>
        <dbReference type="Rhea" id="RHEA:10540"/>
        <dbReference type="ChEBI" id="CHEBI:17001"/>
        <dbReference type="ChEBI" id="CHEBI:17071"/>
        <dbReference type="ChEBI" id="CHEBI:44841"/>
        <dbReference type="EC" id="4.1.2.25"/>
    </reaction>
</comment>
<comment type="caution">
    <text evidence="3">The sequence shown here is derived from an EMBL/GenBank/DDBJ whole genome shotgun (WGS) entry which is preliminary data.</text>
</comment>
<gene>
    <name evidence="1" type="primary">mptD</name>
    <name evidence="3" type="ORF">K8N75_04250</name>
</gene>
<dbReference type="HAMAP" id="MF_02130">
    <property type="entry name" value="DHNA_arch"/>
    <property type="match status" value="1"/>
</dbReference>
<dbReference type="InterPro" id="IPR007181">
    <property type="entry name" value="MtpD_C"/>
</dbReference>
<dbReference type="EMBL" id="JAIOUQ010000003">
    <property type="protein sequence ID" value="MBZ2165256.1"/>
    <property type="molecule type" value="Genomic_DNA"/>
</dbReference>
<evidence type="ECO:0000313" key="3">
    <source>
        <dbReference type="EMBL" id="MBZ2165256.1"/>
    </source>
</evidence>
<comment type="similarity">
    <text evidence="1">Belongs to the archaeal dihydroneopterin aldolase family.</text>
</comment>
<reference evidence="4" key="1">
    <citation type="journal article" date="2022" name="Microbiol. Resour. Announc.">
        <title>Draft Genome Sequence of a Methanogenic Archaeon from West Spitsbergen Permafrost.</title>
        <authorList>
            <person name="Trubitsyn V."/>
            <person name="Rivkina E."/>
            <person name="Shcherbakova V."/>
        </authorList>
    </citation>
    <scope>NUCLEOTIDE SEQUENCE [LARGE SCALE GENOMIC DNA]</scope>
    <source>
        <strain evidence="4">VT</strain>
    </source>
</reference>
<evidence type="ECO:0000259" key="2">
    <source>
        <dbReference type="Pfam" id="PF04038"/>
    </source>
</evidence>
<dbReference type="Gene3D" id="3.30.1300.20">
    <property type="entry name" value="7,8-dihydroneopterin aldolase (MptD)"/>
    <property type="match status" value="1"/>
</dbReference>
<sequence>MDVNEKYFKNISNRERAIFEGAITMGALFHQFIGTPINIKSAESLEKSIKTAMELQPCINKVEIEINRDILKKIENEYEYISLTGEMLDVKVESNFSDKSAVIRLKYISELKYPLMYVEDVD</sequence>
<keyword evidence="4" id="KW-1185">Reference proteome</keyword>
<feature type="domain" description="Dihydroneopterin aldolase MtpD C-terminal" evidence="2">
    <location>
        <begin position="12"/>
        <end position="119"/>
    </location>
</feature>
<evidence type="ECO:0000313" key="4">
    <source>
        <dbReference type="Proteomes" id="UP000825933"/>
    </source>
</evidence>
<accession>A0A8T5UTG5</accession>
<keyword evidence="1" id="KW-0456">Lyase</keyword>
<comment type="pathway">
    <text evidence="1">Cofactor biosynthesis; 5,6,7,8-tetrahydromethanopterin biosynthesis.</text>
</comment>
<dbReference type="SUPFAM" id="SSF143560">
    <property type="entry name" value="MK0786-like"/>
    <property type="match status" value="1"/>
</dbReference>
<organism evidence="3 4">
    <name type="scientific">Methanobacterium spitsbergense</name>
    <dbReference type="NCBI Taxonomy" id="2874285"/>
    <lineage>
        <taxon>Archaea</taxon>
        <taxon>Methanobacteriati</taxon>
        <taxon>Methanobacteriota</taxon>
        <taxon>Methanomada group</taxon>
        <taxon>Methanobacteria</taxon>
        <taxon>Methanobacteriales</taxon>
        <taxon>Methanobacteriaceae</taxon>
        <taxon>Methanobacterium</taxon>
    </lineage>
</organism>
<dbReference type="EC" id="4.1.2.25" evidence="1"/>
<comment type="subunit">
    <text evidence="1">Homotetramer.</text>
</comment>
<dbReference type="InterPro" id="IPR036839">
    <property type="entry name" value="MptD_sf"/>
</dbReference>
<name>A0A8T5UTG5_9EURY</name>
<proteinExistence type="inferred from homology"/>
<dbReference type="AlphaFoldDB" id="A0A8T5UTG5"/>
<comment type="function">
    <text evidence="1">Catalyzes the conversion of 7,8-dihydroneopterin (H2Neo) to 6-hydroxymethyl-7,8-dihydropterin (6-HMD).</text>
</comment>
<dbReference type="GO" id="GO:0004150">
    <property type="term" value="F:dihydroneopterin aldolase activity"/>
    <property type="evidence" value="ECO:0007669"/>
    <property type="project" value="UniProtKB-UniRule"/>
</dbReference>
<dbReference type="RefSeq" id="WP_223790872.1">
    <property type="nucleotide sequence ID" value="NZ_JAIOUQ010000003.1"/>
</dbReference>
<dbReference type="InterPro" id="IPR027508">
    <property type="entry name" value="DHN_aldolase_MptD"/>
</dbReference>
<dbReference type="Proteomes" id="UP000825933">
    <property type="component" value="Unassembled WGS sequence"/>
</dbReference>
<feature type="binding site" evidence="1">
    <location>
        <position position="116"/>
    </location>
    <ligand>
        <name>substrate</name>
    </ligand>
</feature>